<dbReference type="GO" id="GO:0051260">
    <property type="term" value="P:protein homooligomerization"/>
    <property type="evidence" value="ECO:0007669"/>
    <property type="project" value="InterPro"/>
</dbReference>
<dbReference type="SMART" id="SM00225">
    <property type="entry name" value="BTB"/>
    <property type="match status" value="1"/>
</dbReference>
<dbReference type="EMBL" id="CAKKNE010000005">
    <property type="protein sequence ID" value="CAH0375787.1"/>
    <property type="molecule type" value="Genomic_DNA"/>
</dbReference>
<feature type="domain" description="BTB" evidence="1">
    <location>
        <begin position="4"/>
        <end position="122"/>
    </location>
</feature>
<evidence type="ECO:0000313" key="4">
    <source>
        <dbReference type="Proteomes" id="UP000789595"/>
    </source>
</evidence>
<dbReference type="SUPFAM" id="SSF54695">
    <property type="entry name" value="POZ domain"/>
    <property type="match status" value="1"/>
</dbReference>
<dbReference type="Proteomes" id="UP000789595">
    <property type="component" value="Unassembled WGS sequence"/>
</dbReference>
<proteinExistence type="predicted"/>
<dbReference type="Pfam" id="PF02214">
    <property type="entry name" value="BTB_2"/>
    <property type="match status" value="1"/>
</dbReference>
<dbReference type="Gene3D" id="3.30.710.10">
    <property type="entry name" value="Potassium Channel Kv1.1, Chain A"/>
    <property type="match status" value="1"/>
</dbReference>
<dbReference type="EMBL" id="HBIW01014871">
    <property type="protein sequence ID" value="CAE0697365.1"/>
    <property type="molecule type" value="Transcribed_RNA"/>
</dbReference>
<dbReference type="PANTHER" id="PTHR11145:SF12">
    <property type="entry name" value="BTB DOMAIN-CONTAINING PROTEIN"/>
    <property type="match status" value="1"/>
</dbReference>
<accession>A0A7S3ZXP3</accession>
<sequence>MDDGRVTLNAGGRIFETTALTLKTSGAGYFEALLGETGARLPGSKKRARVSEDGDDAPGHREIFIDRDPDVFADVLRYMRSDRLPAAAAADVHRLADLKTEAEFLAYDALLNACDAAEAALAAAAALAAPVPSKESAEMRNFYVDGREDTDENGWGQQVRIRIPKGQVLYIQHVLPLPVNNDEQWLLRATTFGPSGHKTTIIAQYLIKNIGGLKEFLQRDMRLVLDGGESEELVLDANGVEWAVQAWLGHPAKIPGLA</sequence>
<reference evidence="2" key="1">
    <citation type="submission" date="2021-01" db="EMBL/GenBank/DDBJ databases">
        <authorList>
            <person name="Corre E."/>
            <person name="Pelletier E."/>
            <person name="Niang G."/>
            <person name="Scheremetjew M."/>
            <person name="Finn R."/>
            <person name="Kale V."/>
            <person name="Holt S."/>
            <person name="Cochrane G."/>
            <person name="Meng A."/>
            <person name="Brown T."/>
            <person name="Cohen L."/>
        </authorList>
    </citation>
    <scope>NUCLEOTIDE SEQUENCE</scope>
    <source>
        <strain evidence="2">CCMP1756</strain>
    </source>
</reference>
<evidence type="ECO:0000259" key="1">
    <source>
        <dbReference type="SMART" id="SM00225"/>
    </source>
</evidence>
<dbReference type="AlphaFoldDB" id="A0A7S3ZXP3"/>
<dbReference type="PANTHER" id="PTHR11145">
    <property type="entry name" value="BTB/POZ DOMAIN-CONTAINING ADAPTER FOR CUL3-MEDIATED RHOA DEGRADATION PROTEIN FAMILY MEMBER"/>
    <property type="match status" value="1"/>
</dbReference>
<keyword evidence="4" id="KW-1185">Reference proteome</keyword>
<reference evidence="3" key="2">
    <citation type="submission" date="2021-11" db="EMBL/GenBank/DDBJ databases">
        <authorList>
            <consortium name="Genoscope - CEA"/>
            <person name="William W."/>
        </authorList>
    </citation>
    <scope>NUCLEOTIDE SEQUENCE</scope>
</reference>
<protein>
    <recommendedName>
        <fullName evidence="1">BTB domain-containing protein</fullName>
    </recommendedName>
</protein>
<gene>
    <name evidence="2" type="ORF">PCAL00307_LOCUS12801</name>
    <name evidence="3" type="ORF">PECAL_5P03330</name>
</gene>
<evidence type="ECO:0000313" key="3">
    <source>
        <dbReference type="EMBL" id="CAH0375787.1"/>
    </source>
</evidence>
<dbReference type="InterPro" id="IPR011333">
    <property type="entry name" value="SKP1/BTB/POZ_sf"/>
</dbReference>
<dbReference type="InterPro" id="IPR000210">
    <property type="entry name" value="BTB/POZ_dom"/>
</dbReference>
<name>A0A7S3ZXP3_9STRA</name>
<dbReference type="InterPro" id="IPR003131">
    <property type="entry name" value="T1-type_BTB"/>
</dbReference>
<dbReference type="InterPro" id="IPR045068">
    <property type="entry name" value="BACURD1-3"/>
</dbReference>
<organism evidence="2">
    <name type="scientific">Pelagomonas calceolata</name>
    <dbReference type="NCBI Taxonomy" id="35677"/>
    <lineage>
        <taxon>Eukaryota</taxon>
        <taxon>Sar</taxon>
        <taxon>Stramenopiles</taxon>
        <taxon>Ochrophyta</taxon>
        <taxon>Pelagophyceae</taxon>
        <taxon>Pelagomonadales</taxon>
        <taxon>Pelagomonadaceae</taxon>
        <taxon>Pelagomonas</taxon>
    </lineage>
</organism>
<dbReference type="OrthoDB" id="2414723at2759"/>
<evidence type="ECO:0000313" key="2">
    <source>
        <dbReference type="EMBL" id="CAE0697365.1"/>
    </source>
</evidence>